<organism evidence="2 3">
    <name type="scientific">Dendrobium chrysotoxum</name>
    <name type="common">Orchid</name>
    <dbReference type="NCBI Taxonomy" id="161865"/>
    <lineage>
        <taxon>Eukaryota</taxon>
        <taxon>Viridiplantae</taxon>
        <taxon>Streptophyta</taxon>
        <taxon>Embryophyta</taxon>
        <taxon>Tracheophyta</taxon>
        <taxon>Spermatophyta</taxon>
        <taxon>Magnoliopsida</taxon>
        <taxon>Liliopsida</taxon>
        <taxon>Asparagales</taxon>
        <taxon>Orchidaceae</taxon>
        <taxon>Epidendroideae</taxon>
        <taxon>Malaxideae</taxon>
        <taxon>Dendrobiinae</taxon>
        <taxon>Dendrobium</taxon>
    </lineage>
</organism>
<name>A0AAV7FNT3_DENCH</name>
<dbReference type="AlphaFoldDB" id="A0AAV7FNT3"/>
<reference evidence="2 3" key="1">
    <citation type="journal article" date="2021" name="Hortic Res">
        <title>Chromosome-scale assembly of the Dendrobium chrysotoxum genome enhances the understanding of orchid evolution.</title>
        <authorList>
            <person name="Zhang Y."/>
            <person name="Zhang G.Q."/>
            <person name="Zhang D."/>
            <person name="Liu X.D."/>
            <person name="Xu X.Y."/>
            <person name="Sun W.H."/>
            <person name="Yu X."/>
            <person name="Zhu X."/>
            <person name="Wang Z.W."/>
            <person name="Zhao X."/>
            <person name="Zhong W.Y."/>
            <person name="Chen H."/>
            <person name="Yin W.L."/>
            <person name="Huang T."/>
            <person name="Niu S.C."/>
            <person name="Liu Z.J."/>
        </authorList>
    </citation>
    <scope>NUCLEOTIDE SEQUENCE [LARGE SCALE GENOMIC DNA]</scope>
    <source>
        <strain evidence="2">Lindl</strain>
    </source>
</reference>
<feature type="compositionally biased region" description="Basic and acidic residues" evidence="1">
    <location>
        <begin position="42"/>
        <end position="58"/>
    </location>
</feature>
<proteinExistence type="predicted"/>
<protein>
    <submittedName>
        <fullName evidence="2">Uncharacterized protein</fullName>
    </submittedName>
</protein>
<gene>
    <name evidence="2" type="ORF">IEQ34_018589</name>
</gene>
<evidence type="ECO:0000313" key="3">
    <source>
        <dbReference type="Proteomes" id="UP000775213"/>
    </source>
</evidence>
<feature type="region of interest" description="Disordered" evidence="1">
    <location>
        <begin position="38"/>
        <end position="58"/>
    </location>
</feature>
<accession>A0AAV7FNT3</accession>
<dbReference type="Proteomes" id="UP000775213">
    <property type="component" value="Unassembled WGS sequence"/>
</dbReference>
<sequence>MTMVAGDSLTTTVEEQHPTIEVWHQYSNNGAARALSITSRSNPKERKHDDSHLSLRKRRLEDPEGKKYCFPQKVFGPCRNDKREQIQKYSEKKLGLISPIIRSGDAQKVRVETNLPSGYDVPGQDPMIFHRTGFIGILSLLSQVPTRGSLLATMGYLIQGDLHLQKISQVPEKSNWPYFPPLGYLIIYEFSLRSHVYCSGIDCLFKRLWSSVDSRLLLLDGPIHL</sequence>
<comment type="caution">
    <text evidence="2">The sequence shown here is derived from an EMBL/GenBank/DDBJ whole genome shotgun (WGS) entry which is preliminary data.</text>
</comment>
<evidence type="ECO:0000256" key="1">
    <source>
        <dbReference type="SAM" id="MobiDB-lite"/>
    </source>
</evidence>
<evidence type="ECO:0000313" key="2">
    <source>
        <dbReference type="EMBL" id="KAH0451290.1"/>
    </source>
</evidence>
<dbReference type="EMBL" id="JAGFBR010000017">
    <property type="protein sequence ID" value="KAH0451290.1"/>
    <property type="molecule type" value="Genomic_DNA"/>
</dbReference>
<keyword evidence="3" id="KW-1185">Reference proteome</keyword>